<evidence type="ECO:0000313" key="1">
    <source>
        <dbReference type="EMBL" id="GAG94512.1"/>
    </source>
</evidence>
<accession>X1CNJ6</accession>
<feature type="non-terminal residue" evidence="1">
    <location>
        <position position="125"/>
    </location>
</feature>
<proteinExistence type="predicted"/>
<gene>
    <name evidence="1" type="ORF">S01H4_38817</name>
</gene>
<sequence>MKIFYKKDGGIVQLIDKEKMKRWSIELPLIFIEYIRNNQLKSYNDPKLKKEIEKYLDEVLTDVAIPGLIEVLDGDNIEEVNKALVRIEELAKKNIEMVKPIKPYVEKLVKKNNKEVKNLSNSIID</sequence>
<name>X1CNJ6_9ZZZZ</name>
<reference evidence="1" key="1">
    <citation type="journal article" date="2014" name="Front. Microbiol.">
        <title>High frequency of phylogenetically diverse reductive dehalogenase-homologous genes in deep subseafloor sedimentary metagenomes.</title>
        <authorList>
            <person name="Kawai M."/>
            <person name="Futagami T."/>
            <person name="Toyoda A."/>
            <person name="Takaki Y."/>
            <person name="Nishi S."/>
            <person name="Hori S."/>
            <person name="Arai W."/>
            <person name="Tsubouchi T."/>
            <person name="Morono Y."/>
            <person name="Uchiyama I."/>
            <person name="Ito T."/>
            <person name="Fujiyama A."/>
            <person name="Inagaki F."/>
            <person name="Takami H."/>
        </authorList>
    </citation>
    <scope>NUCLEOTIDE SEQUENCE</scope>
    <source>
        <strain evidence="1">Expedition CK06-06</strain>
    </source>
</reference>
<protein>
    <submittedName>
        <fullName evidence="1">Uncharacterized protein</fullName>
    </submittedName>
</protein>
<dbReference type="AlphaFoldDB" id="X1CNJ6"/>
<organism evidence="1">
    <name type="scientific">marine sediment metagenome</name>
    <dbReference type="NCBI Taxonomy" id="412755"/>
    <lineage>
        <taxon>unclassified sequences</taxon>
        <taxon>metagenomes</taxon>
        <taxon>ecological metagenomes</taxon>
    </lineage>
</organism>
<dbReference type="EMBL" id="BART01020969">
    <property type="protein sequence ID" value="GAG94512.1"/>
    <property type="molecule type" value="Genomic_DNA"/>
</dbReference>
<comment type="caution">
    <text evidence="1">The sequence shown here is derived from an EMBL/GenBank/DDBJ whole genome shotgun (WGS) entry which is preliminary data.</text>
</comment>